<evidence type="ECO:0000256" key="5">
    <source>
        <dbReference type="SAM" id="MobiDB-lite"/>
    </source>
</evidence>
<dbReference type="Gene3D" id="3.60.21.10">
    <property type="match status" value="1"/>
</dbReference>
<evidence type="ECO:0000256" key="3">
    <source>
        <dbReference type="ARBA" id="ARBA00023004"/>
    </source>
</evidence>
<dbReference type="InterPro" id="IPR029052">
    <property type="entry name" value="Metallo-depent_PP-like"/>
</dbReference>
<evidence type="ECO:0000259" key="6">
    <source>
        <dbReference type="Pfam" id="PF00149"/>
    </source>
</evidence>
<feature type="region of interest" description="Disordered" evidence="5">
    <location>
        <begin position="378"/>
        <end position="404"/>
    </location>
</feature>
<keyword evidence="2" id="KW-0378">Hydrolase</keyword>
<dbReference type="PANTHER" id="PTHR42988:SF2">
    <property type="entry name" value="CYCLIC NUCLEOTIDE PHOSPHODIESTERASE CBUA0032-RELATED"/>
    <property type="match status" value="1"/>
</dbReference>
<dbReference type="InterPro" id="IPR004843">
    <property type="entry name" value="Calcineurin-like_PHP"/>
</dbReference>
<protein>
    <submittedName>
        <fullName evidence="7">Metallophosphoesterase</fullName>
    </submittedName>
</protein>
<comment type="similarity">
    <text evidence="4">Belongs to the cyclic nucleotide phosphodiesterase class-III family.</text>
</comment>
<keyword evidence="3" id="KW-0408">Iron</keyword>
<name>A0A8J7I6B4_9NOST</name>
<evidence type="ECO:0000256" key="1">
    <source>
        <dbReference type="ARBA" id="ARBA00022723"/>
    </source>
</evidence>
<feature type="compositionally biased region" description="Polar residues" evidence="5">
    <location>
        <begin position="391"/>
        <end position="404"/>
    </location>
</feature>
<dbReference type="InterPro" id="IPR011239">
    <property type="entry name" value="Pesterase_cyn"/>
</dbReference>
<dbReference type="InterPro" id="IPR050884">
    <property type="entry name" value="CNP_phosphodiesterase-III"/>
</dbReference>
<dbReference type="PIRSF" id="PIRSF035427">
    <property type="entry name" value="All2852"/>
    <property type="match status" value="1"/>
</dbReference>
<dbReference type="GO" id="GO:0016787">
    <property type="term" value="F:hydrolase activity"/>
    <property type="evidence" value="ECO:0007669"/>
    <property type="project" value="UniProtKB-KW"/>
</dbReference>
<accession>A0A8J7I6B4</accession>
<dbReference type="RefSeq" id="WP_214433783.1">
    <property type="nucleotide sequence ID" value="NZ_CAWPUQ010000333.1"/>
</dbReference>
<dbReference type="Proteomes" id="UP000662314">
    <property type="component" value="Unassembled WGS sequence"/>
</dbReference>
<sequence>MSLNFRFAIVSDLHIALPHTIWDHPSRFHLVEVSIPAFESAIARLAQLDLDFLLLPGDLTQHGEPENHSWMQKRLAQLPFPVYVVPGNHDVPVLMADKQSIAFADFPNYYRQFGYDDPKQLYYTQQVLPGVRLIGLNSNFFNEQGKQVGRLDSKQLRWLEEVLAAASDELVLVMVHHNVVEHIPQQSRHPIGNRYMLENAPQLLQMLQRYGVKLVFTGHLHVQDVACSQGVYDITTGSLVSYPHPYRVLEFQRDNYGREWLQILSHRVESVPDFPNLQKLSRQWMGDRSFPFLVKMLTQHPLNLPLAQAEELAPSLRDFWATIADGDALLDYPHFPQKVRRYIETYGAIATSGTPTLIDNNTTLLLNRDQQKSECNSKLSEKLRAGVPPVEQTSVTQHSALSTD</sequence>
<dbReference type="EMBL" id="JAECZA010000094">
    <property type="protein sequence ID" value="MBH8574983.1"/>
    <property type="molecule type" value="Genomic_DNA"/>
</dbReference>
<feature type="domain" description="Calcineurin-like phosphoesterase" evidence="6">
    <location>
        <begin position="5"/>
        <end position="222"/>
    </location>
</feature>
<evidence type="ECO:0000313" key="8">
    <source>
        <dbReference type="Proteomes" id="UP000662314"/>
    </source>
</evidence>
<evidence type="ECO:0000313" key="7">
    <source>
        <dbReference type="EMBL" id="MBH8574983.1"/>
    </source>
</evidence>
<gene>
    <name evidence="7" type="ORF">I8752_18570</name>
</gene>
<dbReference type="GO" id="GO:0046872">
    <property type="term" value="F:metal ion binding"/>
    <property type="evidence" value="ECO:0007669"/>
    <property type="project" value="UniProtKB-KW"/>
</dbReference>
<evidence type="ECO:0000256" key="2">
    <source>
        <dbReference type="ARBA" id="ARBA00022801"/>
    </source>
</evidence>
<comment type="caution">
    <text evidence="7">The sequence shown here is derived from an EMBL/GenBank/DDBJ whole genome shotgun (WGS) entry which is preliminary data.</text>
</comment>
<reference evidence="7 8" key="1">
    <citation type="journal article" date="2021" name="Int. J. Syst. Evol. Microbiol.">
        <title>Amazonocrinis nigriterrae gen. nov., sp. nov., Atlanticothrix silvestris gen. nov., sp. nov. and Dendronalium phyllosphericum gen. nov., sp. nov., nostocacean cyanobacteria from Brazilian environments.</title>
        <authorList>
            <person name="Alvarenga D.O."/>
            <person name="Andreote A.P.D."/>
            <person name="Branco L.H.Z."/>
            <person name="Delbaje E."/>
            <person name="Cruz R.B."/>
            <person name="Varani A.M."/>
            <person name="Fiore M.F."/>
        </authorList>
    </citation>
    <scope>NUCLEOTIDE SEQUENCE [LARGE SCALE GENOMIC DNA]</scope>
    <source>
        <strain evidence="7 8">CENA369</strain>
    </source>
</reference>
<dbReference type="Pfam" id="PF00149">
    <property type="entry name" value="Metallophos"/>
    <property type="match status" value="1"/>
</dbReference>
<evidence type="ECO:0000256" key="4">
    <source>
        <dbReference type="ARBA" id="ARBA00025742"/>
    </source>
</evidence>
<organism evidence="7 8">
    <name type="scientific">Dendronalium phyllosphericum CENA369</name>
    <dbReference type="NCBI Taxonomy" id="1725256"/>
    <lineage>
        <taxon>Bacteria</taxon>
        <taxon>Bacillati</taxon>
        <taxon>Cyanobacteriota</taxon>
        <taxon>Cyanophyceae</taxon>
        <taxon>Nostocales</taxon>
        <taxon>Nostocaceae</taxon>
        <taxon>Dendronalium</taxon>
        <taxon>Dendronalium phyllosphericum</taxon>
    </lineage>
</organism>
<dbReference type="PANTHER" id="PTHR42988">
    <property type="entry name" value="PHOSPHOHYDROLASE"/>
    <property type="match status" value="1"/>
</dbReference>
<dbReference type="AlphaFoldDB" id="A0A8J7I6B4"/>
<dbReference type="SUPFAM" id="SSF56300">
    <property type="entry name" value="Metallo-dependent phosphatases"/>
    <property type="match status" value="1"/>
</dbReference>
<keyword evidence="8" id="KW-1185">Reference proteome</keyword>
<proteinExistence type="inferred from homology"/>
<keyword evidence="1" id="KW-0479">Metal-binding</keyword>